<feature type="transmembrane region" description="Helical" evidence="9">
    <location>
        <begin position="12"/>
        <end position="32"/>
    </location>
</feature>
<evidence type="ECO:0000256" key="2">
    <source>
        <dbReference type="ARBA" id="ARBA00022692"/>
    </source>
</evidence>
<evidence type="ECO:0000256" key="1">
    <source>
        <dbReference type="ARBA" id="ARBA00004141"/>
    </source>
</evidence>
<feature type="transmembrane region" description="Helical" evidence="9">
    <location>
        <begin position="52"/>
        <end position="74"/>
    </location>
</feature>
<evidence type="ECO:0008006" key="14">
    <source>
        <dbReference type="Google" id="ProtNLM"/>
    </source>
</evidence>
<dbReference type="Pfam" id="PF01595">
    <property type="entry name" value="CNNM"/>
    <property type="match status" value="1"/>
</dbReference>
<evidence type="ECO:0000256" key="4">
    <source>
        <dbReference type="ARBA" id="ARBA00022989"/>
    </source>
</evidence>
<comment type="caution">
    <text evidence="12">The sequence shown here is derived from an EMBL/GenBank/DDBJ whole genome shotgun (WGS) entry which is preliminary data.</text>
</comment>
<evidence type="ECO:0000256" key="8">
    <source>
        <dbReference type="SAM" id="MobiDB-lite"/>
    </source>
</evidence>
<reference evidence="12" key="1">
    <citation type="submission" date="2020-01" db="EMBL/GenBank/DDBJ databases">
        <title>Identification and distribution of gene clusters putatively required for synthesis of sphingolipid metabolism inhibitors in phylogenetically diverse species of the filamentous fungus Fusarium.</title>
        <authorList>
            <person name="Kim H.-S."/>
            <person name="Busman M."/>
            <person name="Brown D.W."/>
            <person name="Divon H."/>
            <person name="Uhlig S."/>
            <person name="Proctor R.H."/>
        </authorList>
    </citation>
    <scope>NUCLEOTIDE SEQUENCE</scope>
    <source>
        <strain evidence="12">NRRL 31653</strain>
    </source>
</reference>
<keyword evidence="5 7" id="KW-0472">Membrane</keyword>
<keyword evidence="4 7" id="KW-1133">Transmembrane helix</keyword>
<evidence type="ECO:0000313" key="13">
    <source>
        <dbReference type="Proteomes" id="UP000737391"/>
    </source>
</evidence>
<dbReference type="InterPro" id="IPR002550">
    <property type="entry name" value="CNNM"/>
</dbReference>
<evidence type="ECO:0000256" key="7">
    <source>
        <dbReference type="PROSITE-ProRule" id="PRU01193"/>
    </source>
</evidence>
<accession>A0A9P5AYY3</accession>
<keyword evidence="13" id="KW-1185">Reference proteome</keyword>
<dbReference type="AlphaFoldDB" id="A0A9P5AYY3"/>
<dbReference type="FunFam" id="3.10.580.10:FF:000006">
    <property type="entry name" value="DUF21 and CBS domain protein"/>
    <property type="match status" value="1"/>
</dbReference>
<dbReference type="EMBL" id="LUFC02001249">
    <property type="protein sequence ID" value="KAF4480087.1"/>
    <property type="molecule type" value="Genomic_DNA"/>
</dbReference>
<dbReference type="Proteomes" id="UP000737391">
    <property type="component" value="Unassembled WGS sequence"/>
</dbReference>
<comment type="subcellular location">
    <subcellularLocation>
        <location evidence="1">Membrane</location>
        <topology evidence="1">Multi-pass membrane protein</topology>
    </subcellularLocation>
</comment>
<dbReference type="OrthoDB" id="5353557at2759"/>
<evidence type="ECO:0000256" key="3">
    <source>
        <dbReference type="ARBA" id="ARBA00022737"/>
    </source>
</evidence>
<feature type="compositionally biased region" description="Polar residues" evidence="8">
    <location>
        <begin position="515"/>
        <end position="527"/>
    </location>
</feature>
<feature type="transmembrane region" description="Helical" evidence="9">
    <location>
        <begin position="86"/>
        <end position="104"/>
    </location>
</feature>
<feature type="transmembrane region" description="Helical" evidence="9">
    <location>
        <begin position="149"/>
        <end position="169"/>
    </location>
</feature>
<dbReference type="GO" id="GO:0010960">
    <property type="term" value="P:magnesium ion homeostasis"/>
    <property type="evidence" value="ECO:0007669"/>
    <property type="project" value="InterPro"/>
</dbReference>
<dbReference type="PROSITE" id="PS51846">
    <property type="entry name" value="CNNM"/>
    <property type="match status" value="1"/>
</dbReference>
<dbReference type="GO" id="GO:0005737">
    <property type="term" value="C:cytoplasm"/>
    <property type="evidence" value="ECO:0007669"/>
    <property type="project" value="TreeGrafter"/>
</dbReference>
<feature type="transmembrane region" description="Helical" evidence="9">
    <location>
        <begin position="116"/>
        <end position="137"/>
    </location>
</feature>
<dbReference type="GO" id="GO:0016020">
    <property type="term" value="C:membrane"/>
    <property type="evidence" value="ECO:0007669"/>
    <property type="project" value="UniProtKB-SubCell"/>
</dbReference>
<dbReference type="InterPro" id="IPR046342">
    <property type="entry name" value="CBS_dom_sf"/>
</dbReference>
<dbReference type="PROSITE" id="PS51371">
    <property type="entry name" value="CBS"/>
    <property type="match status" value="1"/>
</dbReference>
<protein>
    <recommendedName>
        <fullName evidence="14">CNNM transmembrane domain-containing protein</fullName>
    </recommendedName>
</protein>
<name>A0A9P5AYY3_9HYPO</name>
<evidence type="ECO:0000313" key="12">
    <source>
        <dbReference type="EMBL" id="KAF4480087.1"/>
    </source>
</evidence>
<feature type="region of interest" description="Disordered" evidence="8">
    <location>
        <begin position="408"/>
        <end position="429"/>
    </location>
</feature>
<dbReference type="InterPro" id="IPR045095">
    <property type="entry name" value="ACDP"/>
</dbReference>
<dbReference type="PANTHER" id="PTHR12064:SF97">
    <property type="entry name" value="METAL TRANSPORTER CNNM-5"/>
    <property type="match status" value="1"/>
</dbReference>
<dbReference type="InterPro" id="IPR000644">
    <property type="entry name" value="CBS_dom"/>
</dbReference>
<sequence>MANAARYNVGSIRPAVIGMGRVFGASLTAVSAFPVDTKGHHDAGEEGGPSLWVLAVASMVLVLLGGAFAGLTIAQVPLPLGDARRMLTSPHWVLVTLLLSNVIVNESLPVVLDRTLGGGVAAVVGSTVLIVIFGEIVPQSICVRYGLPIGGYMSTPVLLLMFLTAPVSWPIAKLLDWILGEDHGTLYKKSGLKTLVTLHKSLGEISERLNQDEVTIITAVLDLKDKPVAEVMTPISDVYTLAEDHILDEKTMDDILSSGYSRIPIYRSGNHLDFVGMLLVKTLITYDPEDRIPVRDVPLGAIVETRPETSCLDIINFFQEGKSHMVLVSEFPGSDHGALGVVTLEDVIEELIGEEIVDESDVYVDVHKAIRRLTPAPRARRIHATAAAAAAMATKKAPGDSILVDVEEHAEEHPPNAEAASSHSNYEGGFHNAAKTAIHMKRRTSDGGIEGTPVVVKASLDEMRSQLRLGPANRAANPRSNTRSLFKIKQGLGASHTPPNDSSRPAQPRAASHMGFTSTHGQSQARTQGHERTPLLAEDHEEAIDDDEDDYGRKTNGRH</sequence>
<evidence type="ECO:0000256" key="5">
    <source>
        <dbReference type="ARBA" id="ARBA00023136"/>
    </source>
</evidence>
<evidence type="ECO:0000256" key="9">
    <source>
        <dbReference type="SAM" id="Phobius"/>
    </source>
</evidence>
<feature type="region of interest" description="Disordered" evidence="8">
    <location>
        <begin position="491"/>
        <end position="559"/>
    </location>
</feature>
<feature type="domain" description="CBS" evidence="10">
    <location>
        <begin position="232"/>
        <end position="294"/>
    </location>
</feature>
<dbReference type="PANTHER" id="PTHR12064">
    <property type="entry name" value="METAL TRANSPORTER CNNM"/>
    <property type="match status" value="1"/>
</dbReference>
<dbReference type="CDD" id="cd04590">
    <property type="entry name" value="CBS_pair_CorC_HlyC_assoc"/>
    <property type="match status" value="1"/>
</dbReference>
<gene>
    <name evidence="12" type="ORF">FAGAP_12183</name>
</gene>
<evidence type="ECO:0000259" key="10">
    <source>
        <dbReference type="PROSITE" id="PS51371"/>
    </source>
</evidence>
<keyword evidence="6" id="KW-0129">CBS domain</keyword>
<keyword evidence="2 7" id="KW-0812">Transmembrane</keyword>
<feature type="compositionally biased region" description="Acidic residues" evidence="8">
    <location>
        <begin position="539"/>
        <end position="550"/>
    </location>
</feature>
<organism evidence="12 13">
    <name type="scientific">Fusarium agapanthi</name>
    <dbReference type="NCBI Taxonomy" id="1803897"/>
    <lineage>
        <taxon>Eukaryota</taxon>
        <taxon>Fungi</taxon>
        <taxon>Dikarya</taxon>
        <taxon>Ascomycota</taxon>
        <taxon>Pezizomycotina</taxon>
        <taxon>Sordariomycetes</taxon>
        <taxon>Hypocreomycetidae</taxon>
        <taxon>Hypocreales</taxon>
        <taxon>Nectriaceae</taxon>
        <taxon>Fusarium</taxon>
        <taxon>Fusarium fujikuroi species complex</taxon>
    </lineage>
</organism>
<dbReference type="SUPFAM" id="SSF54631">
    <property type="entry name" value="CBS-domain pair"/>
    <property type="match status" value="1"/>
</dbReference>
<evidence type="ECO:0000259" key="11">
    <source>
        <dbReference type="PROSITE" id="PS51846"/>
    </source>
</evidence>
<dbReference type="Gene3D" id="3.10.580.10">
    <property type="entry name" value="CBS-domain"/>
    <property type="match status" value="1"/>
</dbReference>
<dbReference type="GO" id="GO:0030026">
    <property type="term" value="P:intracellular manganese ion homeostasis"/>
    <property type="evidence" value="ECO:0007669"/>
    <property type="project" value="TreeGrafter"/>
</dbReference>
<keyword evidence="3" id="KW-0677">Repeat</keyword>
<feature type="domain" description="CNNM transmembrane" evidence="11">
    <location>
        <begin position="47"/>
        <end position="213"/>
    </location>
</feature>
<evidence type="ECO:0000256" key="6">
    <source>
        <dbReference type="PROSITE-ProRule" id="PRU00703"/>
    </source>
</evidence>
<proteinExistence type="predicted"/>
<dbReference type="InterPro" id="IPR044751">
    <property type="entry name" value="Ion_transp-like_CBS"/>
</dbReference>